<name>A0A2Y8ZWD8_9MICO</name>
<dbReference type="PIRSF" id="PIRSF012641">
    <property type="entry name" value="UCP012641"/>
    <property type="match status" value="1"/>
</dbReference>
<dbReference type="InterPro" id="IPR011201">
    <property type="entry name" value="Zinc-ribbon_6_bact"/>
</dbReference>
<dbReference type="InterPro" id="IPR024079">
    <property type="entry name" value="MetalloPept_cat_dom_sf"/>
</dbReference>
<evidence type="ECO:0000259" key="1">
    <source>
        <dbReference type="Pfam" id="PF10005"/>
    </source>
</evidence>
<gene>
    <name evidence="2" type="ORF">SAMN04489750_2955</name>
</gene>
<dbReference type="Gene3D" id="3.40.390.10">
    <property type="entry name" value="Collagenase (Catalytic Domain)"/>
    <property type="match status" value="1"/>
</dbReference>
<proteinExistence type="predicted"/>
<dbReference type="GO" id="GO:0008237">
    <property type="term" value="F:metallopeptidase activity"/>
    <property type="evidence" value="ECO:0007669"/>
    <property type="project" value="InterPro"/>
</dbReference>
<dbReference type="Pfam" id="PF10005">
    <property type="entry name" value="Zn_ribbon_DZR_6"/>
    <property type="match status" value="1"/>
</dbReference>
<dbReference type="RefSeq" id="WP_109686963.1">
    <property type="nucleotide sequence ID" value="NZ_QGDN01000001.1"/>
</dbReference>
<protein>
    <recommendedName>
        <fullName evidence="1">Zinc-ribbon domain-containing protein</fullName>
    </recommendedName>
</protein>
<dbReference type="OrthoDB" id="256753at2"/>
<feature type="domain" description="Zinc-ribbon" evidence="1">
    <location>
        <begin position="4"/>
        <end position="86"/>
    </location>
</feature>
<dbReference type="Proteomes" id="UP000250028">
    <property type="component" value="Unassembled WGS sequence"/>
</dbReference>
<dbReference type="EMBL" id="UESZ01000001">
    <property type="protein sequence ID" value="SSA35588.1"/>
    <property type="molecule type" value="Genomic_DNA"/>
</dbReference>
<organism evidence="2 3">
    <name type="scientific">Branchiibius hedensis</name>
    <dbReference type="NCBI Taxonomy" id="672460"/>
    <lineage>
        <taxon>Bacteria</taxon>
        <taxon>Bacillati</taxon>
        <taxon>Actinomycetota</taxon>
        <taxon>Actinomycetes</taxon>
        <taxon>Micrococcales</taxon>
        <taxon>Dermacoccaceae</taxon>
        <taxon>Branchiibius</taxon>
    </lineage>
</organism>
<accession>A0A2Y8ZWD8</accession>
<evidence type="ECO:0000313" key="3">
    <source>
        <dbReference type="Proteomes" id="UP000250028"/>
    </source>
</evidence>
<keyword evidence="3" id="KW-1185">Reference proteome</keyword>
<reference evidence="3" key="1">
    <citation type="submission" date="2016-10" db="EMBL/GenBank/DDBJ databases">
        <authorList>
            <person name="Varghese N."/>
            <person name="Submissions S."/>
        </authorList>
    </citation>
    <scope>NUCLEOTIDE SEQUENCE [LARGE SCALE GENOMIC DNA]</scope>
    <source>
        <strain evidence="3">DSM 22951</strain>
    </source>
</reference>
<sequence>MRSFGCPQCRINISFETLNCWSCGAKVGFHPPTHRFYVIDDDAADVDGVSWEECANRREWACNWLVDPATGRTMCDSARYIRGRPSADETAALEKLADTAHWLRRLIYQLDHLGLPLESYHDKEGALAFDMFSSIALGHPVTIGHANGVITIDLAESLDDRRERLRIQLGEPYRTMLGHLRHEVGHYYESILVEKPGGELLDECRELFGDERASYSDAIKHHYKYGAPQDWRDSYISEYATMHPWEDFAECFAHYLHLTDTMETAGASGMMLSTARINDYDGPPISPRFDYGPEHFEVMLEDWFWVKTFFNRINRSMGDRDLYPFEINDVVARKLAFVHKVVTSAKRPVQQPA</sequence>
<dbReference type="Pfam" id="PF15887">
    <property type="entry name" value="Peptidase_Mx"/>
    <property type="match status" value="1"/>
</dbReference>
<evidence type="ECO:0000313" key="2">
    <source>
        <dbReference type="EMBL" id="SSA35588.1"/>
    </source>
</evidence>
<dbReference type="InterPro" id="IPR031321">
    <property type="entry name" value="UCP012641"/>
</dbReference>
<dbReference type="AlphaFoldDB" id="A0A2Y8ZWD8"/>